<gene>
    <name evidence="2" type="ORF">SAMN02745121_08192</name>
</gene>
<protein>
    <recommendedName>
        <fullName evidence="4">SMI1 / KNR4 family (SUKH-1)</fullName>
    </recommendedName>
</protein>
<evidence type="ECO:0000313" key="3">
    <source>
        <dbReference type="Proteomes" id="UP000199400"/>
    </source>
</evidence>
<proteinExistence type="predicted"/>
<dbReference type="InterPro" id="IPR037883">
    <property type="entry name" value="Knr4/Smi1-like_sf"/>
</dbReference>
<name>A0A1I2HUW6_9BACT</name>
<dbReference type="EMBL" id="FOMX01000048">
    <property type="protein sequence ID" value="SFF33150.1"/>
    <property type="molecule type" value="Genomic_DNA"/>
</dbReference>
<dbReference type="Proteomes" id="UP000199400">
    <property type="component" value="Unassembled WGS sequence"/>
</dbReference>
<dbReference type="SUPFAM" id="SSF160631">
    <property type="entry name" value="SMI1/KNR4-like"/>
    <property type="match status" value="1"/>
</dbReference>
<feature type="region of interest" description="Disordered" evidence="1">
    <location>
        <begin position="1"/>
        <end position="21"/>
    </location>
</feature>
<evidence type="ECO:0000256" key="1">
    <source>
        <dbReference type="SAM" id="MobiDB-lite"/>
    </source>
</evidence>
<evidence type="ECO:0000313" key="2">
    <source>
        <dbReference type="EMBL" id="SFF33150.1"/>
    </source>
</evidence>
<accession>A0A1I2HUW6</accession>
<sequence length="208" mass="21920">MADRTGPKGKGVKDMARKTGLKGKGGADSLDALVYGLIAAAAERDLGAVYGAAPPAALDELAAALRPEVEFVPPPSWRAFMAAFGSLRVLDAAGEVVDLCVYTPREAAAHTREHVRVGPDVRWVDDDGSEHAITTDHLVAFADAGGGGQWCFDTSAPGPEYPVCCHHPEEPLFARKREGGARVSAEAHEFPDFGAWLRAQIDAFVAGA</sequence>
<evidence type="ECO:0008006" key="4">
    <source>
        <dbReference type="Google" id="ProtNLM"/>
    </source>
</evidence>
<feature type="compositionally biased region" description="Basic and acidic residues" evidence="1">
    <location>
        <begin position="1"/>
        <end position="17"/>
    </location>
</feature>
<organism evidence="2 3">
    <name type="scientific">Nannocystis exedens</name>
    <dbReference type="NCBI Taxonomy" id="54"/>
    <lineage>
        <taxon>Bacteria</taxon>
        <taxon>Pseudomonadati</taxon>
        <taxon>Myxococcota</taxon>
        <taxon>Polyangia</taxon>
        <taxon>Nannocystales</taxon>
        <taxon>Nannocystaceae</taxon>
        <taxon>Nannocystis</taxon>
    </lineage>
</organism>
<keyword evidence="3" id="KW-1185">Reference proteome</keyword>
<dbReference type="Gene3D" id="3.40.1580.10">
    <property type="entry name" value="SMI1/KNR4-like"/>
    <property type="match status" value="1"/>
</dbReference>
<dbReference type="AlphaFoldDB" id="A0A1I2HUW6"/>
<dbReference type="RefSeq" id="WP_143141375.1">
    <property type="nucleotide sequence ID" value="NZ_FOMX01000048.1"/>
</dbReference>
<reference evidence="3" key="1">
    <citation type="submission" date="2016-10" db="EMBL/GenBank/DDBJ databases">
        <authorList>
            <person name="Varghese N."/>
            <person name="Submissions S."/>
        </authorList>
    </citation>
    <scope>NUCLEOTIDE SEQUENCE [LARGE SCALE GENOMIC DNA]</scope>
    <source>
        <strain evidence="3">ATCC 25963</strain>
    </source>
</reference>
<dbReference type="OrthoDB" id="5188335at2"/>
<dbReference type="STRING" id="54.SAMN02745121_08192"/>